<dbReference type="GO" id="GO:0016787">
    <property type="term" value="F:hydrolase activity"/>
    <property type="evidence" value="ECO:0007669"/>
    <property type="project" value="InterPro"/>
</dbReference>
<dbReference type="EMBL" id="CAJHIS010000083">
    <property type="protein sequence ID" value="CAD6495178.1"/>
    <property type="molecule type" value="Genomic_DNA"/>
</dbReference>
<protein>
    <submittedName>
        <fullName evidence="1">Uncharacterized protein</fullName>
    </submittedName>
</protein>
<sequence length="99" mass="10972">MLSWTGFLISTIDPVGRIAKHALKNGFPDGVDVLNINILRNASFNAEIEITGLSRKILKTSVEKLHDPLGRPYCRINGDLVQDDKPGTDVHALHELKLE</sequence>
<organism evidence="1 2">
    <name type="scientific">Candidatus Argoarchaeum ethanivorans</name>
    <dbReference type="NCBI Taxonomy" id="2608793"/>
    <lineage>
        <taxon>Archaea</taxon>
        <taxon>Methanobacteriati</taxon>
        <taxon>Methanobacteriota</taxon>
        <taxon>Stenosarchaea group</taxon>
        <taxon>Methanomicrobia</taxon>
        <taxon>Methanosarcinales</taxon>
        <taxon>Methanosarcinales incertae sedis</taxon>
        <taxon>GOM Arc I cluster</taxon>
        <taxon>Candidatus Argoarchaeum</taxon>
    </lineage>
</organism>
<dbReference type="Proteomes" id="UP000634805">
    <property type="component" value="Unassembled WGS sequence"/>
</dbReference>
<accession>A0A811TL40</accession>
<dbReference type="SUPFAM" id="SSF64167">
    <property type="entry name" value="SurE-like"/>
    <property type="match status" value="1"/>
</dbReference>
<proteinExistence type="predicted"/>
<comment type="caution">
    <text evidence="1">The sequence shown here is derived from an EMBL/GenBank/DDBJ whole genome shotgun (WGS) entry which is preliminary data.</text>
</comment>
<evidence type="ECO:0000313" key="2">
    <source>
        <dbReference type="Proteomes" id="UP000634805"/>
    </source>
</evidence>
<dbReference type="InterPro" id="IPR036523">
    <property type="entry name" value="SurE-like_sf"/>
</dbReference>
<evidence type="ECO:0000313" key="1">
    <source>
        <dbReference type="EMBL" id="CAD6495178.1"/>
    </source>
</evidence>
<dbReference type="Gene3D" id="3.40.1210.10">
    <property type="entry name" value="Survival protein SurE-like phosphatase/nucleotidase"/>
    <property type="match status" value="1"/>
</dbReference>
<name>A0A811TL40_9EURY</name>
<dbReference type="AlphaFoldDB" id="A0A811TL40"/>
<gene>
    <name evidence="1" type="ORF">EMLJLAPB_01270</name>
</gene>
<reference evidence="1" key="1">
    <citation type="submission" date="2020-10" db="EMBL/GenBank/DDBJ databases">
        <authorList>
            <person name="Hahn C.J."/>
            <person name="Laso-Perez R."/>
            <person name="Vulcano F."/>
            <person name="Vaziourakis K.-M."/>
            <person name="Stokke R."/>
            <person name="Steen I.H."/>
            <person name="Teske A."/>
            <person name="Boetius A."/>
            <person name="Liebeke M."/>
            <person name="Amann R."/>
            <person name="Knittel K."/>
        </authorList>
    </citation>
    <scope>NUCLEOTIDE SEQUENCE</scope>
    <source>
        <strain evidence="1">Gfbio:e3339647-f889-4370-9287-4fb5cb688e4c:AG392D22_GoMArc1</strain>
    </source>
</reference>